<dbReference type="PANTHER" id="PTHR37842">
    <property type="match status" value="1"/>
</dbReference>
<name>A0A4Y8VIB7_9BACT</name>
<feature type="region of interest" description="Disordered" evidence="2">
    <location>
        <begin position="319"/>
        <end position="345"/>
    </location>
</feature>
<dbReference type="InterPro" id="IPR031924">
    <property type="entry name" value="GH115"/>
</dbReference>
<evidence type="ECO:0000313" key="4">
    <source>
        <dbReference type="EMBL" id="TFH80183.1"/>
    </source>
</evidence>
<comment type="caution">
    <text evidence="4">The sequence shown here is derived from an EMBL/GenBank/DDBJ whole genome shotgun (WGS) entry which is preliminary data.</text>
</comment>
<keyword evidence="1" id="KW-0378">Hydrolase</keyword>
<dbReference type="Gene3D" id="1.20.58.2150">
    <property type="match status" value="1"/>
</dbReference>
<dbReference type="PANTHER" id="PTHR37842:SF2">
    <property type="entry name" value="GYLCOSYL HYDROLASE 115 C-TERMINAL DOMAIN-CONTAINING PROTEIN"/>
    <property type="match status" value="1"/>
</dbReference>
<dbReference type="Gene3D" id="3.30.379.10">
    <property type="entry name" value="Chitobiase/beta-hexosaminidase domain 2-like"/>
    <property type="match status" value="1"/>
</dbReference>
<dbReference type="AlphaFoldDB" id="A0A4Y8VIB7"/>
<dbReference type="SUPFAM" id="SSF55545">
    <property type="entry name" value="beta-N-acetylhexosaminidase-like domain"/>
    <property type="match status" value="1"/>
</dbReference>
<dbReference type="Proteomes" id="UP000297872">
    <property type="component" value="Unassembled WGS sequence"/>
</dbReference>
<dbReference type="EMBL" id="SGVY01000022">
    <property type="protein sequence ID" value="TFH80183.1"/>
    <property type="molecule type" value="Genomic_DNA"/>
</dbReference>
<dbReference type="GO" id="GO:0005975">
    <property type="term" value="P:carbohydrate metabolic process"/>
    <property type="evidence" value="ECO:0007669"/>
    <property type="project" value="UniProtKB-ARBA"/>
</dbReference>
<dbReference type="Gene3D" id="2.60.120.1620">
    <property type="match status" value="1"/>
</dbReference>
<dbReference type="Pfam" id="PF15979">
    <property type="entry name" value="Glyco_hydro_115"/>
    <property type="match status" value="1"/>
</dbReference>
<dbReference type="InterPro" id="IPR041437">
    <property type="entry name" value="GH115_C"/>
</dbReference>
<protein>
    <recommendedName>
        <fullName evidence="3">Gylcosyl hydrolase 115 C-terminal domain-containing protein</fullName>
    </recommendedName>
</protein>
<feature type="compositionally biased region" description="Basic residues" evidence="2">
    <location>
        <begin position="328"/>
        <end position="338"/>
    </location>
</feature>
<reference evidence="4 5" key="1">
    <citation type="submission" date="2019-02" db="EMBL/GenBank/DDBJ databases">
        <title>Draft Genome Sequence of the Prevotella sp. BCRC 81118, Isolated from Human Feces.</title>
        <authorList>
            <person name="Huang C.-H."/>
        </authorList>
    </citation>
    <scope>NUCLEOTIDE SEQUENCE [LARGE SCALE GENOMIC DNA]</scope>
    <source>
        <strain evidence="4 5">BCRC 81118</strain>
    </source>
</reference>
<dbReference type="OrthoDB" id="8727830at2"/>
<evidence type="ECO:0000259" key="3">
    <source>
        <dbReference type="Pfam" id="PF17829"/>
    </source>
</evidence>
<evidence type="ECO:0000256" key="2">
    <source>
        <dbReference type="SAM" id="MobiDB-lite"/>
    </source>
</evidence>
<gene>
    <name evidence="4" type="ORF">EXN75_09290</name>
</gene>
<proteinExistence type="predicted"/>
<evidence type="ECO:0000313" key="5">
    <source>
        <dbReference type="Proteomes" id="UP000297872"/>
    </source>
</evidence>
<keyword evidence="5" id="KW-1185">Reference proteome</keyword>
<dbReference type="Pfam" id="PF17829">
    <property type="entry name" value="GH115_C"/>
    <property type="match status" value="1"/>
</dbReference>
<accession>A0A4Y8VIB7</accession>
<dbReference type="InterPro" id="IPR029018">
    <property type="entry name" value="Hex-like_dom2"/>
</dbReference>
<sequence>MYLCRNLYIPMQEISIKTMINIKKILLSAAFVALGGISVLATSKRKEPAVPAPSTIYWNDVYGKVYFSKNANVSPVVKIALNMFSDDMKAILGYPAKEKSNANIQIYQLDQLSNKEFSSIEKLGVPLHQFITQKDAFWIGTRQGKIIVVGSNARGTAYGIMELSSLAGVSPWTNYYHVAPLQKKTLSLAAGFESLQVPATTYRGLMLNDHAWMGRKNQSRLCRLMLRLRANTIWEDEKHGETSGKHETSTGKHDMNIDKQVTDSFDILVAENGKVTETVIGKKRNKKHKKSLELTKLIWEDKQLSFSDLSPALMLNELGADSQDSGSRKGKTHKSHSSRSHEDEAWIADVNNPQAGAYQLSLFMEQAWNRNAATAANLEKHYEQWLSKLFGAAMGRKLMPLMKEYYRLTNIRPTGYMTMPFGEYEFHSGEFGNELERYLYDYDLLKTKATNVGNTLTAYQQQGFRNMILNPILIAALTAEKELEAQEARHIARPGLFSKDDEAKAAAALSLTAYQKLKAIEPSAQPPVLPGTMTAAEIRKSLQDAFDRSEDLKPFSYALIKDVIAKNAYQWTSATQSSIQLLPFTGHSTQAVSMNKGAILKYVVNTDMEGDARFTIGAIPDYTNQKGDMRISVMIDDQEPVTISLKDAYNHNNWKMDIWRGQTRKNFFTTLKKGNHVVEIKALDDHIILDQWILDFDVDREYYVIPVR</sequence>
<organism evidence="4 5">
    <name type="scientific">Segatella hominis</name>
    <dbReference type="NCBI Taxonomy" id="2518605"/>
    <lineage>
        <taxon>Bacteria</taxon>
        <taxon>Pseudomonadati</taxon>
        <taxon>Bacteroidota</taxon>
        <taxon>Bacteroidia</taxon>
        <taxon>Bacteroidales</taxon>
        <taxon>Prevotellaceae</taxon>
        <taxon>Segatella</taxon>
    </lineage>
</organism>
<dbReference type="GO" id="GO:0016787">
    <property type="term" value="F:hydrolase activity"/>
    <property type="evidence" value="ECO:0007669"/>
    <property type="project" value="UniProtKB-KW"/>
</dbReference>
<feature type="domain" description="Gylcosyl hydrolase 115 C-terminal" evidence="3">
    <location>
        <begin position="573"/>
        <end position="703"/>
    </location>
</feature>
<evidence type="ECO:0000256" key="1">
    <source>
        <dbReference type="ARBA" id="ARBA00022801"/>
    </source>
</evidence>